<evidence type="ECO:0000256" key="1">
    <source>
        <dbReference type="SAM" id="Phobius"/>
    </source>
</evidence>
<dbReference type="Pfam" id="PF04028">
    <property type="entry name" value="DUF374"/>
    <property type="match status" value="1"/>
</dbReference>
<sequence>MTIKKKLVKNFFVQNILGLLGFIYICIVNITSQIKHKNKSIPEHFWKNEKPFILAFWHNQLLMITFSWKKNKKLNILTSGHSDGQFGAIIGKYLGLNSLKVSDKKKKINIRQIFDLLNKNSYIGITPDGPRGPKEKVADGIIKIAKKSNMPIIPVGFWSSRNFTLNSWDSFLITYPFSKCVFAWSDPILIPNNLRDEEIPKFKLLLEKKINDCIQSAKLDLSV</sequence>
<proteinExistence type="predicted"/>
<gene>
    <name evidence="3" type="ORF">METZ01_LOCUS394130</name>
</gene>
<organism evidence="3">
    <name type="scientific">marine metagenome</name>
    <dbReference type="NCBI Taxonomy" id="408172"/>
    <lineage>
        <taxon>unclassified sequences</taxon>
        <taxon>metagenomes</taxon>
        <taxon>ecological metagenomes</taxon>
    </lineage>
</organism>
<dbReference type="AlphaFoldDB" id="A0A382V3Z3"/>
<reference evidence="3" key="1">
    <citation type="submission" date="2018-05" db="EMBL/GenBank/DDBJ databases">
        <authorList>
            <person name="Lanie J.A."/>
            <person name="Ng W.-L."/>
            <person name="Kazmierczak K.M."/>
            <person name="Andrzejewski T.M."/>
            <person name="Davidsen T.M."/>
            <person name="Wayne K.J."/>
            <person name="Tettelin H."/>
            <person name="Glass J.I."/>
            <person name="Rusch D."/>
            <person name="Podicherti R."/>
            <person name="Tsui H.-C.T."/>
            <person name="Winkler M.E."/>
        </authorList>
    </citation>
    <scope>NUCLEOTIDE SEQUENCE</scope>
</reference>
<dbReference type="EMBL" id="UINC01149049">
    <property type="protein sequence ID" value="SVD41276.1"/>
    <property type="molecule type" value="Genomic_DNA"/>
</dbReference>
<evidence type="ECO:0000313" key="3">
    <source>
        <dbReference type="EMBL" id="SVD41276.1"/>
    </source>
</evidence>
<feature type="transmembrane region" description="Helical" evidence="1">
    <location>
        <begin position="12"/>
        <end position="31"/>
    </location>
</feature>
<dbReference type="InterPro" id="IPR007172">
    <property type="entry name" value="DUF374"/>
</dbReference>
<keyword evidence="1" id="KW-0472">Membrane</keyword>
<name>A0A382V3Z3_9ZZZZ</name>
<feature type="domain" description="DUF374" evidence="2">
    <location>
        <begin position="68"/>
        <end position="133"/>
    </location>
</feature>
<accession>A0A382V3Z3</accession>
<keyword evidence="1" id="KW-1133">Transmembrane helix</keyword>
<protein>
    <recommendedName>
        <fullName evidence="2">DUF374 domain-containing protein</fullName>
    </recommendedName>
</protein>
<evidence type="ECO:0000259" key="2">
    <source>
        <dbReference type="Pfam" id="PF04028"/>
    </source>
</evidence>
<keyword evidence="1" id="KW-0812">Transmembrane</keyword>
<dbReference type="CDD" id="cd07983">
    <property type="entry name" value="LPLAT_DUF374-like"/>
    <property type="match status" value="1"/>
</dbReference>